<evidence type="ECO:0000313" key="2">
    <source>
        <dbReference type="Proteomes" id="UP000679950"/>
    </source>
</evidence>
<sequence length="74" mass="8097">MNFADYIFRRLIPGTIITVTMDSGNIIGPAIFTHYNPATSIAVLEEEGTMSPPTNMIINIGSSKVESIMYDVSE</sequence>
<dbReference type="EMBL" id="BORB01000051">
    <property type="protein sequence ID" value="GIN59601.1"/>
    <property type="molecule type" value="Genomic_DNA"/>
</dbReference>
<organism evidence="1 2">
    <name type="scientific">Lederbergia ruris</name>
    <dbReference type="NCBI Taxonomy" id="217495"/>
    <lineage>
        <taxon>Bacteria</taxon>
        <taxon>Bacillati</taxon>
        <taxon>Bacillota</taxon>
        <taxon>Bacilli</taxon>
        <taxon>Bacillales</taxon>
        <taxon>Bacillaceae</taxon>
        <taxon>Lederbergia</taxon>
    </lineage>
</organism>
<gene>
    <name evidence="1" type="ORF">J8TS2_39200</name>
</gene>
<proteinExistence type="predicted"/>
<accession>A0ABQ4KNR9</accession>
<dbReference type="Proteomes" id="UP000679950">
    <property type="component" value="Unassembled WGS sequence"/>
</dbReference>
<name>A0ABQ4KNR9_9BACI</name>
<comment type="caution">
    <text evidence="1">The sequence shown here is derived from an EMBL/GenBank/DDBJ whole genome shotgun (WGS) entry which is preliminary data.</text>
</comment>
<keyword evidence="2" id="KW-1185">Reference proteome</keyword>
<dbReference type="RefSeq" id="WP_212967356.1">
    <property type="nucleotide sequence ID" value="NZ_BORB01000051.1"/>
</dbReference>
<evidence type="ECO:0000313" key="1">
    <source>
        <dbReference type="EMBL" id="GIN59601.1"/>
    </source>
</evidence>
<protein>
    <submittedName>
        <fullName evidence="1">Uncharacterized protein</fullName>
    </submittedName>
</protein>
<reference evidence="1 2" key="1">
    <citation type="submission" date="2021-03" db="EMBL/GenBank/DDBJ databases">
        <title>Antimicrobial resistance genes in bacteria isolated from Japanese honey, and their potential for conferring macrolide and lincosamide resistance in the American foulbrood pathogen Paenibacillus larvae.</title>
        <authorList>
            <person name="Okamoto M."/>
            <person name="Kumagai M."/>
            <person name="Kanamori H."/>
            <person name="Takamatsu D."/>
        </authorList>
    </citation>
    <scope>NUCLEOTIDE SEQUENCE [LARGE SCALE GENOMIC DNA]</scope>
    <source>
        <strain evidence="1 2">J8TS2</strain>
    </source>
</reference>